<comment type="caution">
    <text evidence="2">The sequence shown here is derived from an EMBL/GenBank/DDBJ whole genome shotgun (WGS) entry which is preliminary data.</text>
</comment>
<dbReference type="InterPro" id="IPR036388">
    <property type="entry name" value="WH-like_DNA-bd_sf"/>
</dbReference>
<dbReference type="GO" id="GO:0003700">
    <property type="term" value="F:DNA-binding transcription factor activity"/>
    <property type="evidence" value="ECO:0007669"/>
    <property type="project" value="InterPro"/>
</dbReference>
<dbReference type="SUPFAM" id="SSF46785">
    <property type="entry name" value="Winged helix' DNA-binding domain"/>
    <property type="match status" value="1"/>
</dbReference>
<sequence length="148" mass="16501">MLQTSLAIPCTCFQLRKLTRTVTRFYDQRMLAKAGLKNTQFSLLSHVLQLSLPMARLAAEMGMERTTLTRNLRPMIEAGWVELQAGGDPRQRIVAITAAGREVQRTARPAWRAVQKEMEALLGTEAVASLHGNIEHALARLSEFLDGN</sequence>
<dbReference type="AlphaFoldDB" id="A0A7W5B8U0"/>
<name>A0A7W5B8U0_9BURK</name>
<dbReference type="InterPro" id="IPR039422">
    <property type="entry name" value="MarR/SlyA-like"/>
</dbReference>
<dbReference type="Proteomes" id="UP000541535">
    <property type="component" value="Unassembled WGS sequence"/>
</dbReference>
<accession>A0A7W5B8U0</accession>
<evidence type="ECO:0000313" key="3">
    <source>
        <dbReference type="Proteomes" id="UP000541535"/>
    </source>
</evidence>
<dbReference type="GO" id="GO:0006950">
    <property type="term" value="P:response to stress"/>
    <property type="evidence" value="ECO:0007669"/>
    <property type="project" value="TreeGrafter"/>
</dbReference>
<organism evidence="2 3">
    <name type="scientific">Pseudoduganella violacea</name>
    <dbReference type="NCBI Taxonomy" id="1715466"/>
    <lineage>
        <taxon>Bacteria</taxon>
        <taxon>Pseudomonadati</taxon>
        <taxon>Pseudomonadota</taxon>
        <taxon>Betaproteobacteria</taxon>
        <taxon>Burkholderiales</taxon>
        <taxon>Oxalobacteraceae</taxon>
        <taxon>Telluria group</taxon>
        <taxon>Pseudoduganella</taxon>
    </lineage>
</organism>
<feature type="domain" description="HTH marR-type" evidence="1">
    <location>
        <begin position="1"/>
        <end position="146"/>
    </location>
</feature>
<reference evidence="2 3" key="1">
    <citation type="submission" date="2020-08" db="EMBL/GenBank/DDBJ databases">
        <title>Genomic Encyclopedia of Type Strains, Phase III (KMG-III): the genomes of soil and plant-associated and newly described type strains.</title>
        <authorList>
            <person name="Whitman W."/>
        </authorList>
    </citation>
    <scope>NUCLEOTIDE SEQUENCE [LARGE SCALE GENOMIC DNA]</scope>
    <source>
        <strain evidence="2 3">CECT 8897</strain>
    </source>
</reference>
<dbReference type="PANTHER" id="PTHR33164">
    <property type="entry name" value="TRANSCRIPTIONAL REGULATOR, MARR FAMILY"/>
    <property type="match status" value="1"/>
</dbReference>
<dbReference type="GO" id="GO:0003677">
    <property type="term" value="F:DNA binding"/>
    <property type="evidence" value="ECO:0007669"/>
    <property type="project" value="UniProtKB-KW"/>
</dbReference>
<evidence type="ECO:0000259" key="1">
    <source>
        <dbReference type="PROSITE" id="PS50995"/>
    </source>
</evidence>
<keyword evidence="3" id="KW-1185">Reference proteome</keyword>
<dbReference type="PROSITE" id="PS50995">
    <property type="entry name" value="HTH_MARR_2"/>
    <property type="match status" value="1"/>
</dbReference>
<dbReference type="EMBL" id="JACHXD010000004">
    <property type="protein sequence ID" value="MBB3118651.1"/>
    <property type="molecule type" value="Genomic_DNA"/>
</dbReference>
<dbReference type="SMART" id="SM00347">
    <property type="entry name" value="HTH_MARR"/>
    <property type="match status" value="1"/>
</dbReference>
<gene>
    <name evidence="2" type="ORF">FHS03_001696</name>
</gene>
<proteinExistence type="predicted"/>
<dbReference type="RefSeq" id="WP_183440572.1">
    <property type="nucleotide sequence ID" value="NZ_JACHXD010000004.1"/>
</dbReference>
<dbReference type="Gene3D" id="1.10.10.10">
    <property type="entry name" value="Winged helix-like DNA-binding domain superfamily/Winged helix DNA-binding domain"/>
    <property type="match status" value="1"/>
</dbReference>
<dbReference type="Pfam" id="PF12802">
    <property type="entry name" value="MarR_2"/>
    <property type="match status" value="1"/>
</dbReference>
<dbReference type="PANTHER" id="PTHR33164:SF105">
    <property type="entry name" value="TRANSCRIPTIONAL REPRESSOR PROTEIN-RELATED"/>
    <property type="match status" value="1"/>
</dbReference>
<dbReference type="InterPro" id="IPR000835">
    <property type="entry name" value="HTH_MarR-typ"/>
</dbReference>
<keyword evidence="2" id="KW-0238">DNA-binding</keyword>
<dbReference type="InterPro" id="IPR036390">
    <property type="entry name" value="WH_DNA-bd_sf"/>
</dbReference>
<evidence type="ECO:0000313" key="2">
    <source>
        <dbReference type="EMBL" id="MBB3118651.1"/>
    </source>
</evidence>
<protein>
    <submittedName>
        <fullName evidence="2">DNA-binding MarR family transcriptional regulator</fullName>
    </submittedName>
</protein>